<dbReference type="CDD" id="cd02440">
    <property type="entry name" value="AdoMet_MTases"/>
    <property type="match status" value="1"/>
</dbReference>
<organism evidence="1">
    <name type="scientific">Caldiarchaeum subterraneum</name>
    <dbReference type="NCBI Taxonomy" id="311458"/>
    <lineage>
        <taxon>Archaea</taxon>
        <taxon>Nitrososphaerota</taxon>
        <taxon>Candidatus Caldarchaeales</taxon>
        <taxon>Candidatus Caldarchaeaceae</taxon>
        <taxon>Candidatus Caldarchaeum</taxon>
    </lineage>
</organism>
<name>E6NA40_CALS0</name>
<accession>E6NA40</accession>
<dbReference type="Gene3D" id="3.40.50.150">
    <property type="entry name" value="Vaccinia Virus protein VP39"/>
    <property type="match status" value="1"/>
</dbReference>
<proteinExistence type="predicted"/>
<evidence type="ECO:0000313" key="1">
    <source>
        <dbReference type="EMBL" id="BAJ49196.1"/>
    </source>
</evidence>
<sequence>MLDEKQDPVLAAARKIVPLLIKTFKPRSVVDIGCGSGAWLKVFEEHGVTDYLGIDINTPTYIPINRFIKHDLRSAELPKQARRKFDLALCLEVAEHLPEQYAETLINNLCQLSDTICFSAAIPFQGGRGHVNEKWPEYWAELFSRNRYKALDILRGIIWNDSEIPFWYRQNILIYIREEKANNFHLIHDLPKPLSIVHPQLYLNKIDIINNPKTLTVLLLAKRYLLRKLSRSRNTL</sequence>
<dbReference type="InterPro" id="IPR029063">
    <property type="entry name" value="SAM-dependent_MTases_sf"/>
</dbReference>
<reference evidence="1" key="2">
    <citation type="journal article" date="2011" name="Nucleic Acids Res.">
        <title>Insights into the evolution of Archaea and eukaryotic protein modifier systems revealed by the genome of a novel archaeal group.</title>
        <authorList>
            <person name="Nunoura T."/>
            <person name="Takaki Y."/>
            <person name="Kakuta J."/>
            <person name="Nishi S."/>
            <person name="Sugahara J."/>
            <person name="Kazama H."/>
            <person name="Chee G."/>
            <person name="Hattori M."/>
            <person name="Kanai A."/>
            <person name="Atomi H."/>
            <person name="Takai K."/>
            <person name="Takami H."/>
        </authorList>
    </citation>
    <scope>NUCLEOTIDE SEQUENCE</scope>
</reference>
<evidence type="ECO:0008006" key="2">
    <source>
        <dbReference type="Google" id="ProtNLM"/>
    </source>
</evidence>
<protein>
    <recommendedName>
        <fullName evidence="2">Class I SAM-dependent methyltransferase</fullName>
    </recommendedName>
</protein>
<dbReference type="EMBL" id="AP011887">
    <property type="protein sequence ID" value="BAJ49196.1"/>
    <property type="molecule type" value="Genomic_DNA"/>
</dbReference>
<dbReference type="SUPFAM" id="SSF53335">
    <property type="entry name" value="S-adenosyl-L-methionine-dependent methyltransferases"/>
    <property type="match status" value="1"/>
</dbReference>
<dbReference type="AlphaFoldDB" id="E6NA40"/>
<gene>
    <name evidence="1" type="ORF">HGMM_F51A06C39</name>
</gene>
<reference evidence="1" key="1">
    <citation type="journal article" date="2005" name="Environ. Microbiol.">
        <title>Genetic and functional properties of uncultivated thermophilic crenarchaeotes from a subsurface gold mine as revealed by analysis of genome fragments.</title>
        <authorList>
            <person name="Nunoura T."/>
            <person name="Hirayama H."/>
            <person name="Takami H."/>
            <person name="Oida H."/>
            <person name="Nishi S."/>
            <person name="Shimamura S."/>
            <person name="Suzuki Y."/>
            <person name="Inagaki F."/>
            <person name="Takai K."/>
            <person name="Nealson K.H."/>
            <person name="Horikoshi K."/>
        </authorList>
    </citation>
    <scope>NUCLEOTIDE SEQUENCE</scope>
</reference>
<dbReference type="Pfam" id="PF13489">
    <property type="entry name" value="Methyltransf_23"/>
    <property type="match status" value="1"/>
</dbReference>